<evidence type="ECO:0000256" key="6">
    <source>
        <dbReference type="ARBA" id="ARBA00022840"/>
    </source>
</evidence>
<dbReference type="GO" id="GO:0003723">
    <property type="term" value="F:RNA binding"/>
    <property type="evidence" value="ECO:0007669"/>
    <property type="project" value="TreeGrafter"/>
</dbReference>
<name>A0A1H6LJ83_9BACT</name>
<dbReference type="Gene3D" id="3.40.50.300">
    <property type="entry name" value="P-loop containing nucleotide triphosphate hydrolases"/>
    <property type="match status" value="2"/>
</dbReference>
<reference evidence="10" key="1">
    <citation type="submission" date="2016-09" db="EMBL/GenBank/DDBJ databases">
        <authorList>
            <person name="Koehorst J."/>
        </authorList>
    </citation>
    <scope>NUCLEOTIDE SEQUENCE [LARGE SCALE GENOMIC DNA]</scope>
</reference>
<dbReference type="GO" id="GO:0005524">
    <property type="term" value="F:ATP binding"/>
    <property type="evidence" value="ECO:0007669"/>
    <property type="project" value="UniProtKB-KW"/>
</dbReference>
<dbReference type="SUPFAM" id="SSF52540">
    <property type="entry name" value="P-loop containing nucleoside triphosphate hydrolases"/>
    <property type="match status" value="1"/>
</dbReference>
<dbReference type="SMART" id="SM00490">
    <property type="entry name" value="HELICc"/>
    <property type="match status" value="1"/>
</dbReference>
<evidence type="ECO:0000259" key="8">
    <source>
        <dbReference type="PROSITE" id="PS51194"/>
    </source>
</evidence>
<dbReference type="InterPro" id="IPR024590">
    <property type="entry name" value="HrpA_C"/>
</dbReference>
<dbReference type="Pfam" id="PF00270">
    <property type="entry name" value="DEAD"/>
    <property type="match status" value="1"/>
</dbReference>
<dbReference type="Gene3D" id="1.20.120.1080">
    <property type="match status" value="1"/>
</dbReference>
<sequence>MPPEFAYPDLPIARHRQAIADALRQHQVVVVVGETGSGKTTQLPKIALEVAGDRRGILGCTQPRRLAAVAVARRIAEEVKCPLGGYVGYQVRFDEKCNEETRLKLMTDGILLAETQTDRDLRKYHTIILDEAHERSLNIDFLLGYLKLLLQRRRDLKLIISSATMDAGSFAEFFDGAPVVSVEGRTYPVDMHYMPPRNEQEELPEHVARAVHWLSSMDNRGDVLVFLPGEREIREVADKLAGENLPRTAILPLFARLGLAEQQRIFQPKGGERRIVLATNVAETSLTIPGIIYVIDSGLARLSRYSPARQVQRLQIEEISQASARQRAGRCGRVCEGVCIRLYSEENWEERPPFTDPEIRRSALAGVILRMADLNLPPLSEFPLPDPPSPKLINEGYRTLREIGAFDKKKDLTPIGHQLARLPIDPRLGRMLLEANHEKALAELLVIVSGLSIMDPRERPSDCADKADAAQAKWRHEDSDFLGMLLLWQDSLAYREGRQWRRNQLRKWCSANFLNMPRILEWHNLHEDLSRLLRESLRWKPSPLGSTPETQATPAMIHRSILAGGPLLFGIWKPEEKLYRGAGGRNFGIFPGSGMFRRNKRSEWIMGVELVETTRLWMRRCAVLDPAWVEQIAPQLCTCHAYDAAWDQQAGAVYAKERVNCGGLVLIDGRRIHYGRHYPKAAREIMIREGILQNRLRDTPPFLQHLADLREEIELVEYKLRRRGQIWYEDGAFDWLDRTIPQNICTEKALRQWRDKEEKQNPEILFVPRDEAMYHFEDESLLGEFPDTLAHAGNEYSVYYNDDPGSADDGVTLGLHIEQLRDFPDWLPGWGVPGHLARRAECLLRSLPKDIRVFLQPITQKAEYFAELWNGVEREESLADALSEFVETETRRPCRPDAFDFSRLPAELVTKIWVCDDEGNELALGTDIAAIRQRLQPLLDKQFASAAVREFPRTGMTKWDCGDLPSSVQLGTAEGYPALQDGRECVKIHVYPRRRQAEDAHRHGIIRLLQFRHGDFVNHLRKKFPLGLEGKLALSTLGQQPKNNLEDLVHVTMEGAVGTPLPRTAEAFDAACIRLRENLFDIAKTTARLWDSLAITDALVREYCLTARASRHTEPIARDLENQLAWLMRPRFLMSTGYNRLPDLDRFLRGIRDRLQRIAQQPVARELERMQQFAPLAAPYLAALPAHAQDPEWIDHGFMLEEYRLTVFAPTLAVKGRSSVKKLADSFAALPRS</sequence>
<keyword evidence="6" id="KW-0067">ATP-binding</keyword>
<dbReference type="Proteomes" id="UP000176204">
    <property type="component" value="Chromosome I"/>
</dbReference>
<dbReference type="InterPro" id="IPR007502">
    <property type="entry name" value="Helicase-assoc_dom"/>
</dbReference>
<dbReference type="SMART" id="SM00382">
    <property type="entry name" value="AAA"/>
    <property type="match status" value="1"/>
</dbReference>
<dbReference type="GO" id="GO:0003724">
    <property type="term" value="F:RNA helicase activity"/>
    <property type="evidence" value="ECO:0007669"/>
    <property type="project" value="UniProtKB-EC"/>
</dbReference>
<dbReference type="InterPro" id="IPR010222">
    <property type="entry name" value="RNA_helicase_HrpA"/>
</dbReference>
<dbReference type="SMART" id="SM00847">
    <property type="entry name" value="HA2"/>
    <property type="match status" value="1"/>
</dbReference>
<dbReference type="NCBIfam" id="TIGR01967">
    <property type="entry name" value="DEAH_box_HrpA"/>
    <property type="match status" value="1"/>
</dbReference>
<evidence type="ECO:0000256" key="4">
    <source>
        <dbReference type="ARBA" id="ARBA00022801"/>
    </source>
</evidence>
<accession>A0A1H6LJ83</accession>
<keyword evidence="4" id="KW-0378">Hydrolase</keyword>
<evidence type="ECO:0000256" key="3">
    <source>
        <dbReference type="ARBA" id="ARBA00022741"/>
    </source>
</evidence>
<dbReference type="InterPro" id="IPR014001">
    <property type="entry name" value="Helicase_ATP-bd"/>
</dbReference>
<dbReference type="Pfam" id="PF21010">
    <property type="entry name" value="HA2_C"/>
    <property type="match status" value="1"/>
</dbReference>
<gene>
    <name evidence="9" type="ORF">PYTT_1225</name>
</gene>
<feature type="domain" description="Helicase ATP-binding" evidence="7">
    <location>
        <begin position="20"/>
        <end position="183"/>
    </location>
</feature>
<dbReference type="Pfam" id="PF00271">
    <property type="entry name" value="Helicase_C"/>
    <property type="match status" value="1"/>
</dbReference>
<dbReference type="InterPro" id="IPR011545">
    <property type="entry name" value="DEAD/DEAH_box_helicase_dom"/>
</dbReference>
<dbReference type="Pfam" id="PF07717">
    <property type="entry name" value="OB_NTP_bind"/>
    <property type="match status" value="1"/>
</dbReference>
<dbReference type="EMBL" id="LT629973">
    <property type="protein sequence ID" value="SEH85409.1"/>
    <property type="molecule type" value="Genomic_DNA"/>
</dbReference>
<dbReference type="PROSITE" id="PS51192">
    <property type="entry name" value="HELICASE_ATP_BIND_1"/>
    <property type="match status" value="1"/>
</dbReference>
<dbReference type="FunFam" id="1.20.120.1080:FF:000005">
    <property type="entry name" value="ATP-dependent helicase HrpA"/>
    <property type="match status" value="1"/>
</dbReference>
<dbReference type="STRING" id="1679444.PYTT_1225"/>
<organism evidence="9 10">
    <name type="scientific">Akkermansia glycaniphila</name>
    <dbReference type="NCBI Taxonomy" id="1679444"/>
    <lineage>
        <taxon>Bacteria</taxon>
        <taxon>Pseudomonadati</taxon>
        <taxon>Verrucomicrobiota</taxon>
        <taxon>Verrucomicrobiia</taxon>
        <taxon>Verrucomicrobiales</taxon>
        <taxon>Akkermansiaceae</taxon>
        <taxon>Akkermansia</taxon>
    </lineage>
</organism>
<evidence type="ECO:0000259" key="7">
    <source>
        <dbReference type="PROSITE" id="PS51192"/>
    </source>
</evidence>
<evidence type="ECO:0000313" key="10">
    <source>
        <dbReference type="Proteomes" id="UP000176204"/>
    </source>
</evidence>
<dbReference type="InterPro" id="IPR048333">
    <property type="entry name" value="HA2_WH"/>
</dbReference>
<evidence type="ECO:0000313" key="9">
    <source>
        <dbReference type="EMBL" id="SEH85409.1"/>
    </source>
</evidence>
<dbReference type="CDD" id="cd18791">
    <property type="entry name" value="SF2_C_RHA"/>
    <property type="match status" value="1"/>
</dbReference>
<keyword evidence="10" id="KW-1185">Reference proteome</keyword>
<feature type="domain" description="Helicase C-terminal" evidence="8">
    <location>
        <begin position="209"/>
        <end position="375"/>
    </location>
</feature>
<dbReference type="AlphaFoldDB" id="A0A1H6LJ83"/>
<dbReference type="Pfam" id="PF11898">
    <property type="entry name" value="DUF3418"/>
    <property type="match status" value="1"/>
</dbReference>
<dbReference type="SMART" id="SM00487">
    <property type="entry name" value="DEXDc"/>
    <property type="match status" value="1"/>
</dbReference>
<dbReference type="PANTHER" id="PTHR18934:SF99">
    <property type="entry name" value="ATP-DEPENDENT RNA HELICASE DHX37-RELATED"/>
    <property type="match status" value="1"/>
</dbReference>
<dbReference type="InterPro" id="IPR002464">
    <property type="entry name" value="DNA/RNA_helicase_DEAH_CS"/>
</dbReference>
<dbReference type="InterPro" id="IPR003593">
    <property type="entry name" value="AAA+_ATPase"/>
</dbReference>
<proteinExistence type="inferred from homology"/>
<dbReference type="Pfam" id="PF04408">
    <property type="entry name" value="WHD_HA2"/>
    <property type="match status" value="1"/>
</dbReference>
<dbReference type="PANTHER" id="PTHR18934">
    <property type="entry name" value="ATP-DEPENDENT RNA HELICASE"/>
    <property type="match status" value="1"/>
</dbReference>
<comment type="similarity">
    <text evidence="1">Belongs to the DEAD box helicase family. DEAH subfamily.</text>
</comment>
<evidence type="ECO:0000256" key="5">
    <source>
        <dbReference type="ARBA" id="ARBA00022806"/>
    </source>
</evidence>
<dbReference type="PROSITE" id="PS51194">
    <property type="entry name" value="HELICASE_CTER"/>
    <property type="match status" value="1"/>
</dbReference>
<dbReference type="KEGG" id="agl:PYTT_1225"/>
<keyword evidence="3" id="KW-0547">Nucleotide-binding</keyword>
<dbReference type="EC" id="3.6.4.13" evidence="2"/>
<protein>
    <recommendedName>
        <fullName evidence="2">RNA helicase</fullName>
        <ecNumber evidence="2">3.6.4.13</ecNumber>
    </recommendedName>
</protein>
<keyword evidence="5 9" id="KW-0347">Helicase</keyword>
<dbReference type="InterPro" id="IPR011709">
    <property type="entry name" value="DEAD-box_helicase_OB_fold"/>
</dbReference>
<dbReference type="PROSITE" id="PS00690">
    <property type="entry name" value="DEAH_ATP_HELICASE"/>
    <property type="match status" value="1"/>
</dbReference>
<dbReference type="InterPro" id="IPR001650">
    <property type="entry name" value="Helicase_C-like"/>
</dbReference>
<dbReference type="GO" id="GO:0016787">
    <property type="term" value="F:hydrolase activity"/>
    <property type="evidence" value="ECO:0007669"/>
    <property type="project" value="UniProtKB-KW"/>
</dbReference>
<evidence type="ECO:0000256" key="2">
    <source>
        <dbReference type="ARBA" id="ARBA00012552"/>
    </source>
</evidence>
<evidence type="ECO:0000256" key="1">
    <source>
        <dbReference type="ARBA" id="ARBA00008792"/>
    </source>
</evidence>
<dbReference type="InterPro" id="IPR027417">
    <property type="entry name" value="P-loop_NTPase"/>
</dbReference>